<protein>
    <submittedName>
        <fullName evidence="3">Metaxin-2</fullName>
    </submittedName>
</protein>
<reference evidence="3 4" key="1">
    <citation type="submission" date="2019-04" db="EMBL/GenBank/DDBJ databases">
        <title>Draft genome of the big-headed turtle Platysternon megacephalum.</title>
        <authorList>
            <person name="Gong S."/>
        </authorList>
    </citation>
    <scope>NUCLEOTIDE SEQUENCE [LARGE SCALE GENOMIC DNA]</scope>
    <source>
        <strain evidence="3">DO16091913</strain>
        <tissue evidence="3">Muscle</tissue>
    </source>
</reference>
<feature type="region of interest" description="Disordered" evidence="1">
    <location>
        <begin position="1166"/>
        <end position="1208"/>
    </location>
</feature>
<feature type="region of interest" description="Disordered" evidence="1">
    <location>
        <begin position="340"/>
        <end position="363"/>
    </location>
</feature>
<feature type="compositionally biased region" description="Polar residues" evidence="1">
    <location>
        <begin position="1486"/>
        <end position="1506"/>
    </location>
</feature>
<feature type="region of interest" description="Disordered" evidence="1">
    <location>
        <begin position="378"/>
        <end position="399"/>
    </location>
</feature>
<feature type="region of interest" description="Disordered" evidence="1">
    <location>
        <begin position="1087"/>
        <end position="1148"/>
    </location>
</feature>
<feature type="compositionally biased region" description="Basic and acidic residues" evidence="1">
    <location>
        <begin position="1291"/>
        <end position="1301"/>
    </location>
</feature>
<dbReference type="InterPro" id="IPR052303">
    <property type="entry name" value="CEFIP"/>
</dbReference>
<feature type="region of interest" description="Disordered" evidence="1">
    <location>
        <begin position="1486"/>
        <end position="1516"/>
    </location>
</feature>
<feature type="compositionally biased region" description="Basic and acidic residues" evidence="1">
    <location>
        <begin position="949"/>
        <end position="964"/>
    </location>
</feature>
<feature type="compositionally biased region" description="Low complexity" evidence="1">
    <location>
        <begin position="526"/>
        <end position="537"/>
    </location>
</feature>
<feature type="compositionally biased region" description="Polar residues" evidence="1">
    <location>
        <begin position="1441"/>
        <end position="1456"/>
    </location>
</feature>
<name>A0A4D9EZF3_9SAUR</name>
<organism evidence="3 4">
    <name type="scientific">Platysternon megacephalum</name>
    <name type="common">big-headed turtle</name>
    <dbReference type="NCBI Taxonomy" id="55544"/>
    <lineage>
        <taxon>Eukaryota</taxon>
        <taxon>Metazoa</taxon>
        <taxon>Chordata</taxon>
        <taxon>Craniata</taxon>
        <taxon>Vertebrata</taxon>
        <taxon>Euteleostomi</taxon>
        <taxon>Archelosauria</taxon>
        <taxon>Testudinata</taxon>
        <taxon>Testudines</taxon>
        <taxon>Cryptodira</taxon>
        <taxon>Durocryptodira</taxon>
        <taxon>Testudinoidea</taxon>
        <taxon>Platysternidae</taxon>
        <taxon>Platysternon</taxon>
    </lineage>
</organism>
<feature type="region of interest" description="Disordered" evidence="1">
    <location>
        <begin position="519"/>
        <end position="585"/>
    </location>
</feature>
<feature type="compositionally biased region" description="Polar residues" evidence="1">
    <location>
        <begin position="1019"/>
        <end position="1029"/>
    </location>
</feature>
<feature type="compositionally biased region" description="Basic and acidic residues" evidence="1">
    <location>
        <begin position="1181"/>
        <end position="1190"/>
    </location>
</feature>
<feature type="compositionally biased region" description="Low complexity" evidence="1">
    <location>
        <begin position="1121"/>
        <end position="1132"/>
    </location>
</feature>
<comment type="caution">
    <text evidence="3">The sequence shown here is derived from an EMBL/GenBank/DDBJ whole genome shotgun (WGS) entry which is preliminary data.</text>
</comment>
<dbReference type="EMBL" id="QXTE01000008">
    <property type="protein sequence ID" value="TFK14725.1"/>
    <property type="molecule type" value="Genomic_DNA"/>
</dbReference>
<feature type="region of interest" description="Disordered" evidence="1">
    <location>
        <begin position="249"/>
        <end position="269"/>
    </location>
</feature>
<reference evidence="3 4" key="2">
    <citation type="submission" date="2019-04" db="EMBL/GenBank/DDBJ databases">
        <title>The genome sequence of big-headed turtle.</title>
        <authorList>
            <person name="Gong S."/>
        </authorList>
    </citation>
    <scope>NUCLEOTIDE SEQUENCE [LARGE SCALE GENOMIC DNA]</scope>
    <source>
        <strain evidence="3">DO16091913</strain>
        <tissue evidence="3">Muscle</tissue>
    </source>
</reference>
<evidence type="ECO:0000259" key="2">
    <source>
        <dbReference type="Pfam" id="PF15232"/>
    </source>
</evidence>
<dbReference type="Proteomes" id="UP000297703">
    <property type="component" value="Unassembled WGS sequence"/>
</dbReference>
<feature type="compositionally biased region" description="Basic and acidic residues" evidence="1">
    <location>
        <begin position="789"/>
        <end position="809"/>
    </location>
</feature>
<feature type="region of interest" description="Disordered" evidence="1">
    <location>
        <begin position="1"/>
        <end position="132"/>
    </location>
</feature>
<dbReference type="GO" id="GO:0005654">
    <property type="term" value="C:nucleoplasm"/>
    <property type="evidence" value="ECO:0007669"/>
    <property type="project" value="TreeGrafter"/>
</dbReference>
<feature type="region of interest" description="Disordered" evidence="1">
    <location>
        <begin position="677"/>
        <end position="699"/>
    </location>
</feature>
<feature type="region of interest" description="Disordered" evidence="1">
    <location>
        <begin position="1441"/>
        <end position="1469"/>
    </location>
</feature>
<evidence type="ECO:0000256" key="1">
    <source>
        <dbReference type="SAM" id="MobiDB-lite"/>
    </source>
</evidence>
<feature type="domain" description="DUF4585" evidence="2">
    <location>
        <begin position="1343"/>
        <end position="1413"/>
    </location>
</feature>
<feature type="compositionally biased region" description="Low complexity" evidence="1">
    <location>
        <begin position="341"/>
        <end position="359"/>
    </location>
</feature>
<feature type="region of interest" description="Disordered" evidence="1">
    <location>
        <begin position="1249"/>
        <end position="1347"/>
    </location>
</feature>
<feature type="compositionally biased region" description="Basic and acidic residues" evidence="1">
    <location>
        <begin position="33"/>
        <end position="44"/>
    </location>
</feature>
<evidence type="ECO:0000313" key="3">
    <source>
        <dbReference type="EMBL" id="TFK14725.1"/>
    </source>
</evidence>
<dbReference type="OrthoDB" id="8945866at2759"/>
<feature type="compositionally biased region" description="Polar residues" evidence="1">
    <location>
        <begin position="980"/>
        <end position="993"/>
    </location>
</feature>
<feature type="compositionally biased region" description="Low complexity" evidence="1">
    <location>
        <begin position="547"/>
        <end position="559"/>
    </location>
</feature>
<feature type="compositionally biased region" description="Low complexity" evidence="1">
    <location>
        <begin position="1328"/>
        <end position="1346"/>
    </location>
</feature>
<proteinExistence type="predicted"/>
<dbReference type="PANTHER" id="PTHR33775:SF1">
    <property type="entry name" value="PROLINE-RICH BASIC PROTEIN 1"/>
    <property type="match status" value="1"/>
</dbReference>
<dbReference type="InterPro" id="IPR027838">
    <property type="entry name" value="DUF4585"/>
</dbReference>
<feature type="region of interest" description="Disordered" evidence="1">
    <location>
        <begin position="935"/>
        <end position="1057"/>
    </location>
</feature>
<keyword evidence="4" id="KW-1185">Reference proteome</keyword>
<feature type="compositionally biased region" description="Basic and acidic residues" evidence="1">
    <location>
        <begin position="1098"/>
        <end position="1113"/>
    </location>
</feature>
<gene>
    <name evidence="3" type="ORF">DR999_PMT01746</name>
</gene>
<evidence type="ECO:0000313" key="4">
    <source>
        <dbReference type="Proteomes" id="UP000297703"/>
    </source>
</evidence>
<accession>A0A4D9EZF3</accession>
<dbReference type="PANTHER" id="PTHR33775">
    <property type="entry name" value="CARDIAC-ENRICHED FHL2-INTERACTING PROTEIN-RELATED"/>
    <property type="match status" value="1"/>
</dbReference>
<feature type="compositionally biased region" description="Polar residues" evidence="1">
    <location>
        <begin position="1133"/>
        <end position="1148"/>
    </location>
</feature>
<sequence length="1516" mass="166183">MIPAVKRNTVQFSRPGQPPEPDGLSGEGIFSDSECKEAGSEKNSHTPSQSQGDPLKDTSDSSVSSYHTALCSEGDESFKDCVESLEDEGDTLLTQPPDGDPDDESDLHRKNKTAPVSLSEQSPAGMKGFWRGASEDTAEQLYGTPSDFDKATWELPDKNCKGAGDICAAASTDVVHSALNRSQASGGSLTTTAERTFSPQAGRECASSNQVCRYRGYLSAKEKQQVQMSITGPAKNSSAPGYSNRMGLATRELQPGDGGSKYLDPSLRFNAPKPREMFLKARNTEGSRAPVISQAPCPQYCADNSSAGSDSEEADNEVQKLTALSFRSLSCPHGGSLHMYSSSNRTSSSLSNSLSEDSNGMNRWSTRNELRKAEVVSHAKGSRQFPAASQVPEKDPPSYSFGKDPFECVDVVLESADGKKGHSKKRTVPKRQIQLKQRDRNEMSFLGAGDCAAHQPFAAPRNDPCPKGRTISNEFRINYKQFMRTASLDDSYSKTRMASCLVKNVLAKKMQYEQRIRMEQKSMQGSSTSSVPSSVSTDLVGDFTEGKSSSLSKSDCSCSAEDLQSHSMSERSESMSQESTDAMRPTKGVVLNEQQRENVCKLKKTFNELNERLKSQEATQSKPLPILADGMNGDSGDGRKQVARERKEYWRARALFESKQAEVKGLGVAPTFSKAQKPWPSLKQRAISKNKHTSWKEEKVPFKPKSLVVPRDPARNIFTSTTQEMKLIPQSKPEQQQKMLNVSRQLTLEGGADDKRPVAVQSTKYSSLILPTSCRSRSDGKSSPPEALHAQEAKKTESKGRGRIHQPRDVRKLVKNTYSLCFKSADSFNIDQETNSGDSISLSTKESTATSPLFIHCTSVCRKDDVQMKTHSHGKKREQQLNLDVSALSIPDQRASDLQHSAALNPITKPHVDGPVSLTESKCTAVGESPIHITQIQSKKKVVAGNEEPQLKPENKPVCYERSELNVTPSSKVTRKAPQMESQLNIKVNSSLSKHPHRTQADHFPAPTYSASDGRATKDSSTQANCNSLEKSKAVLFPSSASPKDTKNHTDINRNTARPGHFQEAHAHKEPEWPFQKHLSTEIISLTPRDSQDFSVSPKEENNVSERTKEGYRHLQPIKPTVTSTQTSHTNTPANNQSVNSSYQQKAQNKMFDAPRPLDSQVFVPAPRMSPECANSNASLRSKEYSEETRLPGVPSAAPSPPAGKLQDQRENWDHLNRQQAGNEQYFTATHAENANYLTIPVKAQKPEAAPKPLMPSHPDHTLVSSNVFFQPGGEAPVSTISNESPQLKAPEGKAAADHSVNDQPSHVQPHHRVNDSPNFLRRSNGVSPGSRSAPSPSRSFAPQPQAHRKMLIDPDSGKCYYMEPPRQPQLKMLYDPETGQYLEVLIPPVPLASHSRLYPSPFNPLVMNPGVYGPPYIPYPGFPGFPPPPVAMPSVHPDLPNQQPGQENTNVTETFSPGPKGEAPPATQATDCNYMESLYYIPTGMNSSPSPNQPLFSPATSSSPSMPEKGPLFRM</sequence>
<dbReference type="Pfam" id="PF15232">
    <property type="entry name" value="DUF4585"/>
    <property type="match status" value="1"/>
</dbReference>
<feature type="region of interest" description="Disordered" evidence="1">
    <location>
        <begin position="771"/>
        <end position="809"/>
    </location>
</feature>